<dbReference type="InterPro" id="IPR051210">
    <property type="entry name" value="Ub_ligase/GEF_domain"/>
</dbReference>
<name>A0A3N4KSK9_9PEZI</name>
<dbReference type="InterPro" id="IPR000408">
    <property type="entry name" value="Reg_chr_condens"/>
</dbReference>
<proteinExistence type="predicted"/>
<dbReference type="OrthoDB" id="5370059at2759"/>
<dbReference type="PANTHER" id="PTHR22870:SF408">
    <property type="entry name" value="OS09G0560450 PROTEIN"/>
    <property type="match status" value="1"/>
</dbReference>
<dbReference type="PROSITE" id="PS50012">
    <property type="entry name" value="RCC1_3"/>
    <property type="match status" value="1"/>
</dbReference>
<evidence type="ECO:0000313" key="4">
    <source>
        <dbReference type="Proteomes" id="UP000277580"/>
    </source>
</evidence>
<dbReference type="AlphaFoldDB" id="A0A3N4KSK9"/>
<dbReference type="STRING" id="1392247.A0A3N4KSK9"/>
<sequence>MPFDILACGFNAHGQLLPSDDDAIPADIFTPTVIARAETSARILFAGWSETLLELDNKLHHRGAGSLQPLPQSCKPPYRAFGDGLGLKVILGGGGGGGGGSGHTTAYVRAPSGAWECHPLASEIHLLAIAGNGKVLSSTSNGTGTPPHPTRPIHIHFTHSIPSPPYARGHIYTAGDPRHGRLLARDTGTSTAPPDAPGLVDALDGIAMAGVAAGGWVGAARSAERDVYLWGGRAGEDGGVICDLGGVGADGGEEVGVVDVERGADVVGVGVGMGHVVVLTEGGRVWGVGRAGSGQLGVGGEEFCEEWREIDIGEGRVVEVVAGGWATFVVVERP</sequence>
<organism evidence="3 4">
    <name type="scientific">Morchella conica CCBAS932</name>
    <dbReference type="NCBI Taxonomy" id="1392247"/>
    <lineage>
        <taxon>Eukaryota</taxon>
        <taxon>Fungi</taxon>
        <taxon>Dikarya</taxon>
        <taxon>Ascomycota</taxon>
        <taxon>Pezizomycotina</taxon>
        <taxon>Pezizomycetes</taxon>
        <taxon>Pezizales</taxon>
        <taxon>Morchellaceae</taxon>
        <taxon>Morchella</taxon>
    </lineage>
</organism>
<evidence type="ECO:0000256" key="2">
    <source>
        <dbReference type="PROSITE-ProRule" id="PRU00235"/>
    </source>
</evidence>
<feature type="repeat" description="RCC1" evidence="2">
    <location>
        <begin position="283"/>
        <end position="333"/>
    </location>
</feature>
<dbReference type="Proteomes" id="UP000277580">
    <property type="component" value="Unassembled WGS sequence"/>
</dbReference>
<evidence type="ECO:0000256" key="1">
    <source>
        <dbReference type="ARBA" id="ARBA00022737"/>
    </source>
</evidence>
<keyword evidence="1" id="KW-0677">Repeat</keyword>
<reference evidence="3 4" key="1">
    <citation type="journal article" date="2018" name="Nat. Ecol. Evol.">
        <title>Pezizomycetes genomes reveal the molecular basis of ectomycorrhizal truffle lifestyle.</title>
        <authorList>
            <person name="Murat C."/>
            <person name="Payen T."/>
            <person name="Noel B."/>
            <person name="Kuo A."/>
            <person name="Morin E."/>
            <person name="Chen J."/>
            <person name="Kohler A."/>
            <person name="Krizsan K."/>
            <person name="Balestrini R."/>
            <person name="Da Silva C."/>
            <person name="Montanini B."/>
            <person name="Hainaut M."/>
            <person name="Levati E."/>
            <person name="Barry K.W."/>
            <person name="Belfiori B."/>
            <person name="Cichocki N."/>
            <person name="Clum A."/>
            <person name="Dockter R.B."/>
            <person name="Fauchery L."/>
            <person name="Guy J."/>
            <person name="Iotti M."/>
            <person name="Le Tacon F."/>
            <person name="Lindquist E.A."/>
            <person name="Lipzen A."/>
            <person name="Malagnac F."/>
            <person name="Mello A."/>
            <person name="Molinier V."/>
            <person name="Miyauchi S."/>
            <person name="Poulain J."/>
            <person name="Riccioni C."/>
            <person name="Rubini A."/>
            <person name="Sitrit Y."/>
            <person name="Splivallo R."/>
            <person name="Traeger S."/>
            <person name="Wang M."/>
            <person name="Zifcakova L."/>
            <person name="Wipf D."/>
            <person name="Zambonelli A."/>
            <person name="Paolocci F."/>
            <person name="Nowrousian M."/>
            <person name="Ottonello S."/>
            <person name="Baldrian P."/>
            <person name="Spatafora J.W."/>
            <person name="Henrissat B."/>
            <person name="Nagy L.G."/>
            <person name="Aury J.M."/>
            <person name="Wincker P."/>
            <person name="Grigoriev I.V."/>
            <person name="Bonfante P."/>
            <person name="Martin F.M."/>
        </authorList>
    </citation>
    <scope>NUCLEOTIDE SEQUENCE [LARGE SCALE GENOMIC DNA]</scope>
    <source>
        <strain evidence="3 4">CCBAS932</strain>
    </source>
</reference>
<evidence type="ECO:0000313" key="3">
    <source>
        <dbReference type="EMBL" id="RPB13506.1"/>
    </source>
</evidence>
<keyword evidence="4" id="KW-1185">Reference proteome</keyword>
<gene>
    <name evidence="3" type="ORF">P167DRAFT_573174</name>
</gene>
<dbReference type="InParanoid" id="A0A3N4KSK9"/>
<protein>
    <submittedName>
        <fullName evidence="3">RCC1/BLIP-II</fullName>
    </submittedName>
</protein>
<dbReference type="PANTHER" id="PTHR22870">
    <property type="entry name" value="REGULATOR OF CHROMOSOME CONDENSATION"/>
    <property type="match status" value="1"/>
</dbReference>
<dbReference type="SUPFAM" id="SSF50985">
    <property type="entry name" value="RCC1/BLIP-II"/>
    <property type="match status" value="1"/>
</dbReference>
<dbReference type="InterPro" id="IPR009091">
    <property type="entry name" value="RCC1/BLIP-II"/>
</dbReference>
<accession>A0A3N4KSK9</accession>
<dbReference type="EMBL" id="ML119122">
    <property type="protein sequence ID" value="RPB13506.1"/>
    <property type="molecule type" value="Genomic_DNA"/>
</dbReference>
<dbReference type="Gene3D" id="2.130.10.30">
    <property type="entry name" value="Regulator of chromosome condensation 1/beta-lactamase-inhibitor protein II"/>
    <property type="match status" value="1"/>
</dbReference>